<dbReference type="EMBL" id="QJJK01000002">
    <property type="protein sequence ID" value="PXW63338.1"/>
    <property type="molecule type" value="Genomic_DNA"/>
</dbReference>
<dbReference type="InterPro" id="IPR049517">
    <property type="entry name" value="ACX-like_C"/>
</dbReference>
<keyword evidence="5" id="KW-1185">Reference proteome</keyword>
<feature type="domain" description="Hydantoinase/oxoprolinase N-terminal" evidence="2">
    <location>
        <begin position="15"/>
        <end position="188"/>
    </location>
</feature>
<proteinExistence type="predicted"/>
<dbReference type="Pfam" id="PF01968">
    <property type="entry name" value="Hydantoinase_A"/>
    <property type="match status" value="1"/>
</dbReference>
<dbReference type="PANTHER" id="PTHR11365">
    <property type="entry name" value="5-OXOPROLINASE RELATED"/>
    <property type="match status" value="1"/>
</dbReference>
<comment type="caution">
    <text evidence="4">The sequence shown here is derived from an EMBL/GenBank/DDBJ whole genome shotgun (WGS) entry which is preliminary data.</text>
</comment>
<feature type="domain" description="Hydantoinase A/oxoprolinase" evidence="1">
    <location>
        <begin position="210"/>
        <end position="500"/>
    </location>
</feature>
<dbReference type="GO" id="GO:0017168">
    <property type="term" value="F:5-oxoprolinase (ATP-hydrolyzing) activity"/>
    <property type="evidence" value="ECO:0007669"/>
    <property type="project" value="TreeGrafter"/>
</dbReference>
<dbReference type="GO" id="GO:0006749">
    <property type="term" value="P:glutathione metabolic process"/>
    <property type="evidence" value="ECO:0007669"/>
    <property type="project" value="TreeGrafter"/>
</dbReference>
<evidence type="ECO:0000259" key="3">
    <source>
        <dbReference type="Pfam" id="PF19278"/>
    </source>
</evidence>
<protein>
    <submittedName>
        <fullName evidence="4">N-methylhydantoinase A</fullName>
    </submittedName>
</protein>
<dbReference type="PANTHER" id="PTHR11365:SF23">
    <property type="entry name" value="HYPOTHETICAL 5-OXOPROLINASE (EUROFUNG)-RELATED"/>
    <property type="match status" value="1"/>
</dbReference>
<evidence type="ECO:0000313" key="4">
    <source>
        <dbReference type="EMBL" id="PXW63338.1"/>
    </source>
</evidence>
<dbReference type="GO" id="GO:0005829">
    <property type="term" value="C:cytosol"/>
    <property type="evidence" value="ECO:0007669"/>
    <property type="project" value="TreeGrafter"/>
</dbReference>
<dbReference type="Pfam" id="PF05378">
    <property type="entry name" value="Hydant_A_N"/>
    <property type="match status" value="1"/>
</dbReference>
<reference evidence="4 5" key="1">
    <citation type="submission" date="2018-05" db="EMBL/GenBank/DDBJ databases">
        <title>Genomic Encyclopedia of Type Strains, Phase IV (KMG-IV): sequencing the most valuable type-strain genomes for metagenomic binning, comparative biology and taxonomic classification.</title>
        <authorList>
            <person name="Goeker M."/>
        </authorList>
    </citation>
    <scope>NUCLEOTIDE SEQUENCE [LARGE SCALE GENOMIC DNA]</scope>
    <source>
        <strain evidence="4 5">DSM 6462</strain>
    </source>
</reference>
<dbReference type="InterPro" id="IPR008040">
    <property type="entry name" value="Hydant_A_N"/>
</dbReference>
<dbReference type="InterPro" id="IPR045079">
    <property type="entry name" value="Oxoprolinase-like"/>
</dbReference>
<dbReference type="AlphaFoldDB" id="A0A2V3UEN5"/>
<evidence type="ECO:0000259" key="2">
    <source>
        <dbReference type="Pfam" id="PF05378"/>
    </source>
</evidence>
<evidence type="ECO:0000259" key="1">
    <source>
        <dbReference type="Pfam" id="PF01968"/>
    </source>
</evidence>
<sequence length="697" mass="74078">MSGDVKSGRDAGDLRIAADVGGTFTDVAVFDEATGAIRLGKTLTTPASLIAGMNRGVEKAGAQFADAGLFLHGTTVAINALLERKGARTALVTTKGFRDIYEIGRINRPEAYNLFFRKHRPLVERALRIEVDERLDAAGDILRPLDDAEVERVAGVLRDEKVEAVAILFLHSYRNPAHEIRARDLLSAMLPGVFVTASHELSQEYREFERSSTVAANAYVGPRVMRYLAEAEDVLDSVDFTGKFLIVQSTGGLYDAAQASRECIRMLESGPAAGVIGTRALCAEIGLGNVIAFDMGGTTAKAGVILDGAELTANQVMVGGYAEGLPIQIPMIDIEEVGTGGGSIARAVHGQMRVGPDSAGAVPGPVCYGGGGSEPTVTDANLLLGRLAPDLFLGGEMQLDVEGARRAMDERVARPLGLTTAEAADGVIRIAVTQMANVVKRVTTARGLDARDFAMVAYGGAGPLHAVLVARELQIPRVIIPNAPGHFSAYGMLVSDLRRDFVRTLFARLTEAPFDVFDAIFKEMEHQGREEIEAAAPGKLEIQLKYAADMRYVGQEHAVTVEVPVDAFARRDSAAIKTAFDAVHAARYGYSSQDEQAEIVSLRLSAIGHIVKPSLAAVPEAQHGIDAALIGIRVVDFGALGGRHDTPVYDRARLAAGHRITGPALIQEYASTTVLPPGDVARVDTQGNLDVAVEVGS</sequence>
<feature type="domain" description="Acetophenone carboxylase-like C-terminal" evidence="3">
    <location>
        <begin position="517"/>
        <end position="685"/>
    </location>
</feature>
<dbReference type="Proteomes" id="UP000248021">
    <property type="component" value="Unassembled WGS sequence"/>
</dbReference>
<evidence type="ECO:0000313" key="5">
    <source>
        <dbReference type="Proteomes" id="UP000248021"/>
    </source>
</evidence>
<dbReference type="Pfam" id="PF19278">
    <property type="entry name" value="Hydant_A_C"/>
    <property type="match status" value="1"/>
</dbReference>
<name>A0A2V3UEN5_9HYPH</name>
<gene>
    <name evidence="4" type="ORF">C7450_102253</name>
</gene>
<organism evidence="4 5">
    <name type="scientific">Chelatococcus asaccharovorans</name>
    <dbReference type="NCBI Taxonomy" id="28210"/>
    <lineage>
        <taxon>Bacteria</taxon>
        <taxon>Pseudomonadati</taxon>
        <taxon>Pseudomonadota</taxon>
        <taxon>Alphaproteobacteria</taxon>
        <taxon>Hyphomicrobiales</taxon>
        <taxon>Chelatococcaceae</taxon>
        <taxon>Chelatococcus</taxon>
    </lineage>
</organism>
<dbReference type="RefSeq" id="WP_210206376.1">
    <property type="nucleotide sequence ID" value="NZ_JAHBRY010000002.1"/>
</dbReference>
<accession>A0A2V3UEN5</accession>
<dbReference type="InterPro" id="IPR002821">
    <property type="entry name" value="Hydantoinase_A"/>
</dbReference>